<evidence type="ECO:0000313" key="3">
    <source>
        <dbReference type="Proteomes" id="UP000188354"/>
    </source>
</evidence>
<dbReference type="EMBL" id="CM007364">
    <property type="protein sequence ID" value="OIW13433.1"/>
    <property type="molecule type" value="Genomic_DNA"/>
</dbReference>
<dbReference type="STRING" id="3871.A0A1J7IEV5"/>
<sequence length="146" mass="16378">VMEISNVDWKPLEPKSVEANAAFSKQFDPTCKYVSKIDRTSNLVLGESGSKKQEVVEKRMEPAVASSSVCFCNAAKRCSRDPIRSSKRKHRKDEDPEDQSEDVGEESFGVKKVARARDAIGSKRSRSAEVHNLSERDFNPKLECET</sequence>
<evidence type="ECO:0000313" key="2">
    <source>
        <dbReference type="EMBL" id="OIW13433.1"/>
    </source>
</evidence>
<accession>A0A1J7IEV5</accession>
<feature type="region of interest" description="Disordered" evidence="1">
    <location>
        <begin position="78"/>
        <end position="146"/>
    </location>
</feature>
<dbReference type="PANTHER" id="PTHR46807">
    <property type="entry name" value="TRANSCRIPTION FACTOR PIF3"/>
    <property type="match status" value="1"/>
</dbReference>
<name>A0A1J7IEV5_LUPAN</name>
<dbReference type="Proteomes" id="UP000188354">
    <property type="component" value="Chromosome LG04"/>
</dbReference>
<gene>
    <name evidence="2" type="ORF">TanjilG_05323</name>
</gene>
<reference evidence="2 3" key="1">
    <citation type="journal article" date="2017" name="Plant Biotechnol. J.">
        <title>A comprehensive draft genome sequence for lupin (Lupinus angustifolius), an emerging health food: insights into plant-microbe interactions and legume evolution.</title>
        <authorList>
            <person name="Hane J.K."/>
            <person name="Ming Y."/>
            <person name="Kamphuis L.G."/>
            <person name="Nelson M.N."/>
            <person name="Garg G."/>
            <person name="Atkins C.A."/>
            <person name="Bayer P.E."/>
            <person name="Bravo A."/>
            <person name="Bringans S."/>
            <person name="Cannon S."/>
            <person name="Edwards D."/>
            <person name="Foley R."/>
            <person name="Gao L.L."/>
            <person name="Harrison M.J."/>
            <person name="Huang W."/>
            <person name="Hurgobin B."/>
            <person name="Li S."/>
            <person name="Liu C.W."/>
            <person name="McGrath A."/>
            <person name="Morahan G."/>
            <person name="Murray J."/>
            <person name="Weller J."/>
            <person name="Jian J."/>
            <person name="Singh K.B."/>
        </authorList>
    </citation>
    <scope>NUCLEOTIDE SEQUENCE [LARGE SCALE GENOMIC DNA]</scope>
    <source>
        <strain evidence="3">cv. Tanjil</strain>
        <tissue evidence="2">Whole plant</tissue>
    </source>
</reference>
<dbReference type="PANTHER" id="PTHR46807:SF1">
    <property type="entry name" value="TRANSCRIPTION FACTOR PIF3"/>
    <property type="match status" value="1"/>
</dbReference>
<organism evidence="2 3">
    <name type="scientific">Lupinus angustifolius</name>
    <name type="common">Narrow-leaved blue lupine</name>
    <dbReference type="NCBI Taxonomy" id="3871"/>
    <lineage>
        <taxon>Eukaryota</taxon>
        <taxon>Viridiplantae</taxon>
        <taxon>Streptophyta</taxon>
        <taxon>Embryophyta</taxon>
        <taxon>Tracheophyta</taxon>
        <taxon>Spermatophyta</taxon>
        <taxon>Magnoliopsida</taxon>
        <taxon>eudicotyledons</taxon>
        <taxon>Gunneridae</taxon>
        <taxon>Pentapetalae</taxon>
        <taxon>rosids</taxon>
        <taxon>fabids</taxon>
        <taxon>Fabales</taxon>
        <taxon>Fabaceae</taxon>
        <taxon>Papilionoideae</taxon>
        <taxon>50 kb inversion clade</taxon>
        <taxon>genistoids sensu lato</taxon>
        <taxon>core genistoids</taxon>
        <taxon>Genisteae</taxon>
        <taxon>Lupinus</taxon>
    </lineage>
</organism>
<dbReference type="AlphaFoldDB" id="A0A1J7IEV5"/>
<protein>
    <submittedName>
        <fullName evidence="2">Uncharacterized protein</fullName>
    </submittedName>
</protein>
<feature type="compositionally biased region" description="Basic and acidic residues" evidence="1">
    <location>
        <begin position="115"/>
        <end position="146"/>
    </location>
</feature>
<feature type="compositionally biased region" description="Acidic residues" evidence="1">
    <location>
        <begin position="95"/>
        <end position="105"/>
    </location>
</feature>
<feature type="non-terminal residue" evidence="2">
    <location>
        <position position="1"/>
    </location>
</feature>
<dbReference type="Gramene" id="OIW13433">
    <property type="protein sequence ID" value="OIW13433"/>
    <property type="gene ID" value="TanjilG_05323"/>
</dbReference>
<dbReference type="InterPro" id="IPR044273">
    <property type="entry name" value="PIF3-like"/>
</dbReference>
<proteinExistence type="predicted"/>
<evidence type="ECO:0000256" key="1">
    <source>
        <dbReference type="SAM" id="MobiDB-lite"/>
    </source>
</evidence>
<dbReference type="GO" id="GO:0003700">
    <property type="term" value="F:DNA-binding transcription factor activity"/>
    <property type="evidence" value="ECO:0007669"/>
    <property type="project" value="InterPro"/>
</dbReference>
<keyword evidence="3" id="KW-1185">Reference proteome</keyword>